<evidence type="ECO:0000256" key="5">
    <source>
        <dbReference type="ARBA" id="ARBA00022490"/>
    </source>
</evidence>
<comment type="catalytic activity">
    <reaction evidence="13">
        <text>tRNA(Val) + L-valine + ATP = L-valyl-tRNA(Val) + AMP + diphosphate</text>
        <dbReference type="Rhea" id="RHEA:10704"/>
        <dbReference type="Rhea" id="RHEA-COMP:9672"/>
        <dbReference type="Rhea" id="RHEA-COMP:9708"/>
        <dbReference type="ChEBI" id="CHEBI:30616"/>
        <dbReference type="ChEBI" id="CHEBI:33019"/>
        <dbReference type="ChEBI" id="CHEBI:57762"/>
        <dbReference type="ChEBI" id="CHEBI:78442"/>
        <dbReference type="ChEBI" id="CHEBI:78537"/>
        <dbReference type="ChEBI" id="CHEBI:456215"/>
        <dbReference type="EC" id="6.1.1.9"/>
    </reaction>
</comment>
<dbReference type="SUPFAM" id="SSF50677">
    <property type="entry name" value="ValRS/IleRS/LeuRS editing domain"/>
    <property type="match status" value="1"/>
</dbReference>
<evidence type="ECO:0000256" key="14">
    <source>
        <dbReference type="RuleBase" id="RU363035"/>
    </source>
</evidence>
<dbReference type="InterPro" id="IPR001412">
    <property type="entry name" value="aa-tRNA-synth_I_CS"/>
</dbReference>
<evidence type="ECO:0000256" key="1">
    <source>
        <dbReference type="ARBA" id="ARBA00004173"/>
    </source>
</evidence>
<protein>
    <recommendedName>
        <fullName evidence="12">Valine--tRNA ligase, mitochondrial</fullName>
        <ecNumber evidence="4">6.1.1.9</ecNumber>
    </recommendedName>
    <alternativeName>
        <fullName evidence="11">Valyl-tRNA synthetase</fullName>
    </alternativeName>
</protein>
<dbReference type="AlphaFoldDB" id="A0A5J4YUZ1"/>
<dbReference type="InterPro" id="IPR037118">
    <property type="entry name" value="Val-tRNA_synth_C_sf"/>
</dbReference>
<evidence type="ECO:0000256" key="8">
    <source>
        <dbReference type="ARBA" id="ARBA00022840"/>
    </source>
</evidence>
<dbReference type="InterPro" id="IPR013155">
    <property type="entry name" value="M/V/L/I-tRNA-synth_anticd-bd"/>
</dbReference>
<evidence type="ECO:0000256" key="11">
    <source>
        <dbReference type="ARBA" id="ARBA00029936"/>
    </source>
</evidence>
<dbReference type="InterPro" id="IPR009008">
    <property type="entry name" value="Val/Leu/Ile-tRNA-synth_edit"/>
</dbReference>
<proteinExistence type="inferred from homology"/>
<dbReference type="GO" id="GO:0006438">
    <property type="term" value="P:valyl-tRNA aminoacylation"/>
    <property type="evidence" value="ECO:0007669"/>
    <property type="project" value="InterPro"/>
</dbReference>
<dbReference type="FunFam" id="3.40.50.620:FF:000078">
    <property type="entry name" value="Valine--tRNA ligase, mitochondrial"/>
    <property type="match status" value="1"/>
</dbReference>
<dbReference type="GO" id="GO:0004832">
    <property type="term" value="F:valine-tRNA ligase activity"/>
    <property type="evidence" value="ECO:0007669"/>
    <property type="project" value="UniProtKB-EC"/>
</dbReference>
<dbReference type="GO" id="GO:0005524">
    <property type="term" value="F:ATP binding"/>
    <property type="evidence" value="ECO:0007669"/>
    <property type="project" value="UniProtKB-KW"/>
</dbReference>
<evidence type="ECO:0000259" key="16">
    <source>
        <dbReference type="Pfam" id="PF00133"/>
    </source>
</evidence>
<keyword evidence="10 14" id="KW-0030">Aminoacyl-tRNA synthetase</keyword>
<dbReference type="EMBL" id="VRMN01000004">
    <property type="protein sequence ID" value="KAA8494573.1"/>
    <property type="molecule type" value="Genomic_DNA"/>
</dbReference>
<comment type="similarity">
    <text evidence="3 14">Belongs to the class-I aminoacyl-tRNA synthetase family.</text>
</comment>
<feature type="domain" description="Methionyl/Valyl/Leucyl/Isoleucyl-tRNA synthetase anticodon-binding" evidence="17">
    <location>
        <begin position="810"/>
        <end position="968"/>
    </location>
</feature>
<dbReference type="GO" id="GO:0002161">
    <property type="term" value="F:aminoacyl-tRNA deacylase activity"/>
    <property type="evidence" value="ECO:0007669"/>
    <property type="project" value="InterPro"/>
</dbReference>
<dbReference type="HAMAP" id="MF_02004">
    <property type="entry name" value="Val_tRNA_synth_type1"/>
    <property type="match status" value="1"/>
</dbReference>
<evidence type="ECO:0000256" key="2">
    <source>
        <dbReference type="ARBA" id="ARBA00004496"/>
    </source>
</evidence>
<name>A0A5J4YUZ1_PORPP</name>
<dbReference type="InterPro" id="IPR014729">
    <property type="entry name" value="Rossmann-like_a/b/a_fold"/>
</dbReference>
<evidence type="ECO:0000256" key="3">
    <source>
        <dbReference type="ARBA" id="ARBA00005594"/>
    </source>
</evidence>
<evidence type="ECO:0000259" key="17">
    <source>
        <dbReference type="Pfam" id="PF08264"/>
    </source>
</evidence>
<dbReference type="InterPro" id="IPR002300">
    <property type="entry name" value="aa-tRNA-synth_Ia"/>
</dbReference>
<feature type="compositionally biased region" description="Low complexity" evidence="15">
    <location>
        <begin position="64"/>
        <end position="83"/>
    </location>
</feature>
<evidence type="ECO:0000256" key="7">
    <source>
        <dbReference type="ARBA" id="ARBA00022741"/>
    </source>
</evidence>
<organism evidence="18 19">
    <name type="scientific">Porphyridium purpureum</name>
    <name type="common">Red alga</name>
    <name type="synonym">Porphyridium cruentum</name>
    <dbReference type="NCBI Taxonomy" id="35688"/>
    <lineage>
        <taxon>Eukaryota</taxon>
        <taxon>Rhodophyta</taxon>
        <taxon>Bangiophyceae</taxon>
        <taxon>Porphyridiales</taxon>
        <taxon>Porphyridiaceae</taxon>
        <taxon>Porphyridium</taxon>
    </lineage>
</organism>
<evidence type="ECO:0000256" key="10">
    <source>
        <dbReference type="ARBA" id="ARBA00023146"/>
    </source>
</evidence>
<gene>
    <name evidence="18" type="ORF">FVE85_2814</name>
</gene>
<dbReference type="Gene3D" id="3.40.50.620">
    <property type="entry name" value="HUPs"/>
    <property type="match status" value="2"/>
</dbReference>
<dbReference type="SUPFAM" id="SSF47323">
    <property type="entry name" value="Anticodon-binding domain of a subclass of class I aminoacyl-tRNA synthetases"/>
    <property type="match status" value="1"/>
</dbReference>
<evidence type="ECO:0000256" key="6">
    <source>
        <dbReference type="ARBA" id="ARBA00022598"/>
    </source>
</evidence>
<accession>A0A5J4YUZ1</accession>
<keyword evidence="9 14" id="KW-0648">Protein biosynthesis</keyword>
<dbReference type="Gene3D" id="1.10.730.10">
    <property type="entry name" value="Isoleucyl-tRNA Synthetase, Domain 1"/>
    <property type="match status" value="1"/>
</dbReference>
<keyword evidence="5" id="KW-0963">Cytoplasm</keyword>
<dbReference type="GO" id="GO:0005829">
    <property type="term" value="C:cytosol"/>
    <property type="evidence" value="ECO:0007669"/>
    <property type="project" value="TreeGrafter"/>
</dbReference>
<dbReference type="InterPro" id="IPR033705">
    <property type="entry name" value="Anticodon_Ia_Val"/>
</dbReference>
<dbReference type="NCBIfam" id="TIGR00422">
    <property type="entry name" value="valS"/>
    <property type="match status" value="1"/>
</dbReference>
<dbReference type="OrthoDB" id="629407at2759"/>
<evidence type="ECO:0000256" key="15">
    <source>
        <dbReference type="SAM" id="MobiDB-lite"/>
    </source>
</evidence>
<dbReference type="CDD" id="cd07962">
    <property type="entry name" value="Anticodon_Ia_Val"/>
    <property type="match status" value="1"/>
</dbReference>
<dbReference type="PROSITE" id="PS00178">
    <property type="entry name" value="AA_TRNA_LIGASE_I"/>
    <property type="match status" value="1"/>
</dbReference>
<dbReference type="InterPro" id="IPR002303">
    <property type="entry name" value="Valyl-tRNA_ligase"/>
</dbReference>
<dbReference type="Gene3D" id="1.10.287.380">
    <property type="entry name" value="Valyl-tRNA synthetase, C-terminal domain"/>
    <property type="match status" value="1"/>
</dbReference>
<dbReference type="NCBIfam" id="NF004349">
    <property type="entry name" value="PRK05729.1"/>
    <property type="match status" value="1"/>
</dbReference>
<dbReference type="InterPro" id="IPR009080">
    <property type="entry name" value="tRNAsynth_Ia_anticodon-bd"/>
</dbReference>
<dbReference type="Proteomes" id="UP000324585">
    <property type="component" value="Unassembled WGS sequence"/>
</dbReference>
<dbReference type="OMA" id="LDTWMDS"/>
<evidence type="ECO:0000313" key="18">
    <source>
        <dbReference type="EMBL" id="KAA8494573.1"/>
    </source>
</evidence>
<dbReference type="FunFam" id="3.90.740.10:FF:000005">
    <property type="entry name" value="Valine--tRNA ligase, mitochondrial"/>
    <property type="match status" value="1"/>
</dbReference>
<dbReference type="PRINTS" id="PR00986">
    <property type="entry name" value="TRNASYNTHVAL"/>
</dbReference>
<sequence>MAGEDESGGAPAAVQAEAGTSLRPNLTLEEFLGMDEPQREAELTKSQLKKFRRLEEAHKKKQAKALAQNGADGAQGSAGAAGDPQKKEKKEKKAKAAAAALQDTTYVNTTPQGDFKHLTEEMAAGYYPNAVESAWYDWWEAQGYFQADPKVAKAAGQENRFVMVIPPPNVTGSLHLGHTLMCAIEDTMARWHRMHGRPVMWLPGVDHAGIATQVVVEKQLMRESQKSRHDLGRDAFVEQVWKWKELYGGKITNQLRCLGSSCDWTREEFTLSDKLSKAVREAFVRLYDDGLIYRDRRLVNWCVTLRTALSDIEVDYVDVPGRTLMKIPGYSEPVEFGVLTKFCYKLEKPEPGSIQELVIATTRLETMLGDTAVAVHPDDERYKHLIGQHVLHPFVDRKIPIIGDRELVDMSFGTGVVKVTPAHDPNDFLCGQRHKLPEVNIFTDTGELNEHCGPKFSGMQRYAARKALEVELEKIGCARGKEENAMRLGVCSRSGDVVEPMLKPQWWVNCKEMGAAAAQAARSGELDIQPEIFRDTWYAWLDNIKDWCISRQLWWGHRIPAYKIVGVPDLEDDLWVVGRDEREAHERAVKTLGRDDVTFELVQDEDVLDTWFSSGLFPFSVFGWPDMDSEDLQAFYPTNMLETGHDILFFWVARMVMLGMKLTGTLPFKTVYLHAMVRDKNGRKMSKSLGNIIDPLEVISGCSLDQLLEKVKQGSNQDPKELKIALQAQKADFPDGIPECGADALRFGLLAYTLQPRNMNLDVQRVISYRHFCNKLWNATKFALSNLGSAFVYSEDGLRSAIAAGSANDLFILSKLETTVCDVDTMFKAYNYASAVAATYNFWLYELCDIYLESIKPAMLGELGTDAQQHSRHVLYHCLHVGLRLLHPMMPFVTEELFQRLPNRLQHEPLVKSIMIAPYPLPGELASLAEKSNTDSTLQDAARAFEQAMKVVKAIRTLRNAYGLARNVKPAMYIVCRDSGVLGDIVWCARPIKTLCMSEQVTPLDVGRSGDVPVGCAASVVDDNCEVAIALTGIVDFETEVKKLEASALEKSLLLESDKQKTQAPDYETKVPQHVREKTQTRIEKTEQEIAAIRELQDKFCALLRK</sequence>
<dbReference type="PANTHER" id="PTHR11946">
    <property type="entry name" value="VALYL-TRNA SYNTHETASES"/>
    <property type="match status" value="1"/>
</dbReference>
<comment type="subcellular location">
    <subcellularLocation>
        <location evidence="2">Cytoplasm</location>
    </subcellularLocation>
    <subcellularLocation>
        <location evidence="1">Mitochondrion</location>
    </subcellularLocation>
</comment>
<evidence type="ECO:0000256" key="13">
    <source>
        <dbReference type="ARBA" id="ARBA00047552"/>
    </source>
</evidence>
<evidence type="ECO:0000256" key="9">
    <source>
        <dbReference type="ARBA" id="ARBA00022917"/>
    </source>
</evidence>
<evidence type="ECO:0000256" key="4">
    <source>
        <dbReference type="ARBA" id="ARBA00013169"/>
    </source>
</evidence>
<dbReference type="FunFam" id="1.10.730.10:FF:000009">
    <property type="entry name" value="Valine--tRNA ligase, mitochondrial"/>
    <property type="match status" value="1"/>
</dbReference>
<dbReference type="FunFam" id="3.40.50.620:FF:000020">
    <property type="entry name" value="Valine--tRNA ligase, mitochondrial"/>
    <property type="match status" value="1"/>
</dbReference>
<feature type="region of interest" description="Disordered" evidence="15">
    <location>
        <begin position="1"/>
        <end position="93"/>
    </location>
</feature>
<evidence type="ECO:0000256" key="12">
    <source>
        <dbReference type="ARBA" id="ARBA00040837"/>
    </source>
</evidence>
<dbReference type="PANTHER" id="PTHR11946:SF109">
    <property type="entry name" value="VALINE--TRNA LIGASE"/>
    <property type="match status" value="1"/>
</dbReference>
<dbReference type="GO" id="GO:0005739">
    <property type="term" value="C:mitochondrion"/>
    <property type="evidence" value="ECO:0007669"/>
    <property type="project" value="UniProtKB-SubCell"/>
</dbReference>
<dbReference type="CDD" id="cd00817">
    <property type="entry name" value="ValRS_core"/>
    <property type="match status" value="1"/>
</dbReference>
<feature type="domain" description="Aminoacyl-tRNA synthetase class Ia" evidence="16">
    <location>
        <begin position="135"/>
        <end position="761"/>
    </location>
</feature>
<dbReference type="Gene3D" id="3.90.740.10">
    <property type="entry name" value="Valyl/Leucyl/Isoleucyl-tRNA synthetase, editing domain"/>
    <property type="match status" value="1"/>
</dbReference>
<evidence type="ECO:0000313" key="19">
    <source>
        <dbReference type="Proteomes" id="UP000324585"/>
    </source>
</evidence>
<dbReference type="EC" id="6.1.1.9" evidence="4"/>
<keyword evidence="8 14" id="KW-0067">ATP-binding</keyword>
<keyword evidence="19" id="KW-1185">Reference proteome</keyword>
<dbReference type="Pfam" id="PF00133">
    <property type="entry name" value="tRNA-synt_1"/>
    <property type="match status" value="1"/>
</dbReference>
<keyword evidence="7 14" id="KW-0547">Nucleotide-binding</keyword>
<dbReference type="Pfam" id="PF08264">
    <property type="entry name" value="Anticodon_1"/>
    <property type="match status" value="1"/>
</dbReference>
<reference evidence="19" key="1">
    <citation type="journal article" date="2019" name="Nat. Commun.">
        <title>Expansion of phycobilisome linker gene families in mesophilic red algae.</title>
        <authorList>
            <person name="Lee J."/>
            <person name="Kim D."/>
            <person name="Bhattacharya D."/>
            <person name="Yoon H.S."/>
        </authorList>
    </citation>
    <scope>NUCLEOTIDE SEQUENCE [LARGE SCALE GENOMIC DNA]</scope>
    <source>
        <strain evidence="19">CCMP 1328</strain>
    </source>
</reference>
<comment type="caution">
    <text evidence="18">The sequence shown here is derived from an EMBL/GenBank/DDBJ whole genome shotgun (WGS) entry which is preliminary data.</text>
</comment>
<keyword evidence="6 14" id="KW-0436">Ligase</keyword>
<dbReference type="SUPFAM" id="SSF52374">
    <property type="entry name" value="Nucleotidylyl transferase"/>
    <property type="match status" value="1"/>
</dbReference>